<dbReference type="CDD" id="cd00130">
    <property type="entry name" value="PAS"/>
    <property type="match status" value="1"/>
</dbReference>
<evidence type="ECO:0000313" key="6">
    <source>
        <dbReference type="Proteomes" id="UP000054387"/>
    </source>
</evidence>
<dbReference type="EMBL" id="LOPU01000018">
    <property type="protein sequence ID" value="KTG10039.1"/>
    <property type="molecule type" value="Genomic_DNA"/>
</dbReference>
<dbReference type="InterPro" id="IPR036388">
    <property type="entry name" value="WH-like_DNA-bd_sf"/>
</dbReference>
<dbReference type="InterPro" id="IPR000700">
    <property type="entry name" value="PAS-assoc_C"/>
</dbReference>
<evidence type="ECO:0000313" key="5">
    <source>
        <dbReference type="EMBL" id="KTG10039.1"/>
    </source>
</evidence>
<evidence type="ECO:0000259" key="3">
    <source>
        <dbReference type="PROSITE" id="PS50112"/>
    </source>
</evidence>
<evidence type="ECO:0000259" key="4">
    <source>
        <dbReference type="PROSITE" id="PS50113"/>
    </source>
</evidence>
<dbReference type="PANTHER" id="PTHR34236:SF1">
    <property type="entry name" value="DIMETHYL SULFOXIDE REDUCTASE TRANSCRIPTIONAL ACTIVATOR"/>
    <property type="match status" value="1"/>
</dbReference>
<dbReference type="Pfam" id="PF04967">
    <property type="entry name" value="HTH_10"/>
    <property type="match status" value="1"/>
</dbReference>
<dbReference type="SMART" id="SM00086">
    <property type="entry name" value="PAC"/>
    <property type="match status" value="1"/>
</dbReference>
<dbReference type="Pfam" id="PF15915">
    <property type="entry name" value="BAT"/>
    <property type="match status" value="1"/>
</dbReference>
<dbReference type="PROSITE" id="PS50113">
    <property type="entry name" value="PAC"/>
    <property type="match status" value="1"/>
</dbReference>
<dbReference type="Pfam" id="PF13185">
    <property type="entry name" value="GAF_2"/>
    <property type="match status" value="1"/>
</dbReference>
<protein>
    <recommendedName>
        <fullName evidence="7">PAS domain S-box protein</fullName>
    </recommendedName>
</protein>
<feature type="domain" description="PAS" evidence="3">
    <location>
        <begin position="10"/>
        <end position="80"/>
    </location>
</feature>
<dbReference type="InterPro" id="IPR007050">
    <property type="entry name" value="HTH_bacterioopsin"/>
</dbReference>
<dbReference type="InterPro" id="IPR013656">
    <property type="entry name" value="PAS_4"/>
</dbReference>
<dbReference type="SUPFAM" id="SSF55781">
    <property type="entry name" value="GAF domain-like"/>
    <property type="match status" value="1"/>
</dbReference>
<evidence type="ECO:0000256" key="2">
    <source>
        <dbReference type="ARBA" id="ARBA00023163"/>
    </source>
</evidence>
<dbReference type="OrthoDB" id="234125at2157"/>
<dbReference type="SUPFAM" id="SSF55785">
    <property type="entry name" value="PYP-like sensor domain (PAS domain)"/>
    <property type="match status" value="1"/>
</dbReference>
<keyword evidence="2" id="KW-0804">Transcription</keyword>
<dbReference type="STRING" id="1514971.AUR64_10580"/>
<proteinExistence type="predicted"/>
<dbReference type="Pfam" id="PF08448">
    <property type="entry name" value="PAS_4"/>
    <property type="match status" value="1"/>
</dbReference>
<dbReference type="AlphaFoldDB" id="A0A0W1R9L1"/>
<dbReference type="InterPro" id="IPR035965">
    <property type="entry name" value="PAS-like_dom_sf"/>
</dbReference>
<feature type="domain" description="PAC" evidence="4">
    <location>
        <begin position="82"/>
        <end position="134"/>
    </location>
</feature>
<dbReference type="InterPro" id="IPR029016">
    <property type="entry name" value="GAF-like_dom_sf"/>
</dbReference>
<dbReference type="SMART" id="SM00091">
    <property type="entry name" value="PAS"/>
    <property type="match status" value="1"/>
</dbReference>
<dbReference type="RefSeq" id="WP_058581394.1">
    <property type="nucleotide sequence ID" value="NZ_LOPU01000018.1"/>
</dbReference>
<dbReference type="Gene3D" id="3.30.450.40">
    <property type="match status" value="1"/>
</dbReference>
<dbReference type="InterPro" id="IPR001610">
    <property type="entry name" value="PAC"/>
</dbReference>
<keyword evidence="6" id="KW-1185">Reference proteome</keyword>
<dbReference type="PANTHER" id="PTHR34236">
    <property type="entry name" value="DIMETHYL SULFOXIDE REDUCTASE TRANSCRIPTIONAL ACTIVATOR"/>
    <property type="match status" value="1"/>
</dbReference>
<organism evidence="5 6">
    <name type="scientific">Haloprofundus marisrubri</name>
    <dbReference type="NCBI Taxonomy" id="1514971"/>
    <lineage>
        <taxon>Archaea</taxon>
        <taxon>Methanobacteriati</taxon>
        <taxon>Methanobacteriota</taxon>
        <taxon>Stenosarchaea group</taxon>
        <taxon>Halobacteria</taxon>
        <taxon>Halobacteriales</taxon>
        <taxon>Haloferacaceae</taxon>
        <taxon>Haloprofundus</taxon>
    </lineage>
</organism>
<dbReference type="InterPro" id="IPR031803">
    <property type="entry name" value="BAT_GAF/HTH-assoc"/>
</dbReference>
<evidence type="ECO:0000256" key="1">
    <source>
        <dbReference type="ARBA" id="ARBA00023015"/>
    </source>
</evidence>
<reference evidence="5 6" key="1">
    <citation type="submission" date="2015-12" db="EMBL/GenBank/DDBJ databases">
        <title>Haloprofundus marisrubri gen. nov., sp. nov., an extremely halophilic archaeon isolated from the Discovery deep brine-seawater interface in the Red Sea.</title>
        <authorList>
            <person name="Zhang G."/>
            <person name="Stingl U."/>
            <person name="Rashid M."/>
        </authorList>
    </citation>
    <scope>NUCLEOTIDE SEQUENCE [LARGE SCALE GENOMIC DNA]</scope>
    <source>
        <strain evidence="5 6">SB9</strain>
    </source>
</reference>
<dbReference type="NCBIfam" id="TIGR00229">
    <property type="entry name" value="sensory_box"/>
    <property type="match status" value="1"/>
</dbReference>
<keyword evidence="1" id="KW-0805">Transcription regulation</keyword>
<accession>A0A0W1R9L1</accession>
<evidence type="ECO:0008006" key="7">
    <source>
        <dbReference type="Google" id="ProtNLM"/>
    </source>
</evidence>
<dbReference type="InterPro" id="IPR003018">
    <property type="entry name" value="GAF"/>
</dbReference>
<dbReference type="PROSITE" id="PS50112">
    <property type="entry name" value="PAS"/>
    <property type="match status" value="1"/>
</dbReference>
<dbReference type="Gene3D" id="1.10.10.10">
    <property type="entry name" value="Winged helix-like DNA-binding domain superfamily/Winged helix DNA-binding domain"/>
    <property type="match status" value="1"/>
</dbReference>
<dbReference type="Proteomes" id="UP000054387">
    <property type="component" value="Unassembled WGS sequence"/>
</dbReference>
<comment type="caution">
    <text evidence="5">The sequence shown here is derived from an EMBL/GenBank/DDBJ whole genome shotgun (WGS) entry which is preliminary data.</text>
</comment>
<dbReference type="InterPro" id="IPR000014">
    <property type="entry name" value="PAS"/>
</dbReference>
<sequence>MQRQGVDEDASALLDSAIDTLNDVFFLFDLDGQFLQWNERLRDVTGYSDDEIEQMVPLDFVAPEDHAAISEAIVRVIEDGRAQQEASFLTADEERIPYEFTGALLRDDDGIPVGISGIGRDITDRKRRVEALQRQTSRVETLNRINAVIREVNESLVRASTREEVEREVCSHLAGERPYRFAWIGELGYDGESVAPRTWACGRGFDDDVTPDEIDADGALALEAIETKSLCVATDVRDDAFDPETAAADHGLYSAVAVPLVYRDANYGALCLYAARSSAFDEDELAVLRELGETVGYAINAVEKRNALVSDSVVELELDVAPPGPFFLTVAAAADASLSIEGVATADDGSLTEFVAVEGADPESVVAAAREAGGDAVVVSEHDDQAILRFTPSENALASVVADLGGVLREAHADGDSGTLAIELPAVADVRAVVTALQERFPNTSVRAQREHERTNGRGVEFRDSLDEALTERQKEVLETAFLAGFFEWPRGSTAEDVAEALDVSPPTFHEHLRRSQQKLLTAYFDGVSQNGE</sequence>
<name>A0A0W1R9L1_9EURY</name>
<dbReference type="Gene3D" id="3.30.450.20">
    <property type="entry name" value="PAS domain"/>
    <property type="match status" value="1"/>
</dbReference>
<gene>
    <name evidence="5" type="ORF">AUR64_10580</name>
</gene>